<dbReference type="OrthoDB" id="10013064at2759"/>
<organism evidence="6 7">
    <name type="scientific">Meleagris gallopavo</name>
    <name type="common">Wild turkey</name>
    <dbReference type="NCBI Taxonomy" id="9103"/>
    <lineage>
        <taxon>Eukaryota</taxon>
        <taxon>Metazoa</taxon>
        <taxon>Chordata</taxon>
        <taxon>Craniata</taxon>
        <taxon>Vertebrata</taxon>
        <taxon>Euteleostomi</taxon>
        <taxon>Archelosauria</taxon>
        <taxon>Archosauria</taxon>
        <taxon>Dinosauria</taxon>
        <taxon>Saurischia</taxon>
        <taxon>Theropoda</taxon>
        <taxon>Coelurosauria</taxon>
        <taxon>Aves</taxon>
        <taxon>Neognathae</taxon>
        <taxon>Galloanserae</taxon>
        <taxon>Galliformes</taxon>
        <taxon>Phasianidae</taxon>
        <taxon>Meleagridinae</taxon>
        <taxon>Meleagris</taxon>
    </lineage>
</organism>
<dbReference type="Gene3D" id="6.10.300.20">
    <property type="match status" value="1"/>
</dbReference>
<keyword evidence="7" id="KW-1185">Reference proteome</keyword>
<feature type="domain" description="MUM1-like PWWP" evidence="3">
    <location>
        <begin position="458"/>
        <end position="536"/>
    </location>
</feature>
<dbReference type="GeneTree" id="ENSGT00390000001700"/>
<dbReference type="InParanoid" id="A0A803XMD2"/>
<evidence type="ECO:0000259" key="5">
    <source>
        <dbReference type="Pfam" id="PF20887"/>
    </source>
</evidence>
<dbReference type="Gene3D" id="2.30.30.140">
    <property type="match status" value="1"/>
</dbReference>
<dbReference type="Pfam" id="PF20887">
    <property type="entry name" value="PWP3A-B_N"/>
    <property type="match status" value="1"/>
</dbReference>
<feature type="compositionally biased region" description="Polar residues" evidence="2">
    <location>
        <begin position="195"/>
        <end position="213"/>
    </location>
</feature>
<comment type="similarity">
    <text evidence="1">Belongs to the PWWP3A family.</text>
</comment>
<reference evidence="6 7" key="1">
    <citation type="journal article" date="2010" name="PLoS Biol.">
        <title>Multi-platform next-generation sequencing of the domestic turkey (Meleagris gallopavo): genome assembly and analysis.</title>
        <authorList>
            <person name="Dalloul R.A."/>
            <person name="Long J.A."/>
            <person name="Zimin A.V."/>
            <person name="Aslam L."/>
            <person name="Beal K."/>
            <person name="Blomberg L.A."/>
            <person name="Bouffard P."/>
            <person name="Burt D.W."/>
            <person name="Crasta O."/>
            <person name="Crooijmans R.P."/>
            <person name="Cooper K."/>
            <person name="Coulombe R.A."/>
            <person name="De S."/>
            <person name="Delany M.E."/>
            <person name="Dodgson J.B."/>
            <person name="Dong J.J."/>
            <person name="Evans C."/>
            <person name="Frederickson K.M."/>
            <person name="Flicek P."/>
            <person name="Florea L."/>
            <person name="Folkerts O."/>
            <person name="Groenen M.A."/>
            <person name="Harkins T.T."/>
            <person name="Herrero J."/>
            <person name="Hoffmann S."/>
            <person name="Megens H.J."/>
            <person name="Jiang A."/>
            <person name="de Jong P."/>
            <person name="Kaiser P."/>
            <person name="Kim H."/>
            <person name="Kim K.W."/>
            <person name="Kim S."/>
            <person name="Langenberger D."/>
            <person name="Lee M.K."/>
            <person name="Lee T."/>
            <person name="Mane S."/>
            <person name="Marcais G."/>
            <person name="Marz M."/>
            <person name="McElroy A.P."/>
            <person name="Modise T."/>
            <person name="Nefedov M."/>
            <person name="Notredame C."/>
            <person name="Paton I.R."/>
            <person name="Payne W.S."/>
            <person name="Pertea G."/>
            <person name="Prickett D."/>
            <person name="Puiu D."/>
            <person name="Qioa D."/>
            <person name="Raineri E."/>
            <person name="Ruffier M."/>
            <person name="Salzberg S.L."/>
            <person name="Schatz M.C."/>
            <person name="Scheuring C."/>
            <person name="Schmidt C.J."/>
            <person name="Schroeder S."/>
            <person name="Searle S.M."/>
            <person name="Smith E.J."/>
            <person name="Smith J."/>
            <person name="Sonstegard T.S."/>
            <person name="Stadler P.F."/>
            <person name="Tafer H."/>
            <person name="Tu Z.J."/>
            <person name="Van Tassell C.P."/>
            <person name="Vilella A.J."/>
            <person name="Williams K.P."/>
            <person name="Yorke J.A."/>
            <person name="Zhang L."/>
            <person name="Zhang H.B."/>
            <person name="Zhang X."/>
            <person name="Zhang Y."/>
            <person name="Reed K.M."/>
        </authorList>
    </citation>
    <scope>NUCLEOTIDE SEQUENCE [LARGE SCALE GENOMIC DNA]</scope>
</reference>
<dbReference type="InterPro" id="IPR048795">
    <property type="entry name" value="PWP3A_3B_4_C"/>
</dbReference>
<name>A0A803XMD2_MELGA</name>
<reference evidence="6" key="3">
    <citation type="submission" date="2025-09" db="UniProtKB">
        <authorList>
            <consortium name="Ensembl"/>
        </authorList>
    </citation>
    <scope>IDENTIFICATION</scope>
</reference>
<dbReference type="FunCoup" id="A0A803XMD2">
    <property type="interactions" value="3"/>
</dbReference>
<accession>A0A803XMD2</accession>
<feature type="region of interest" description="Disordered" evidence="2">
    <location>
        <begin position="406"/>
        <end position="425"/>
    </location>
</feature>
<dbReference type="SUPFAM" id="SSF63748">
    <property type="entry name" value="Tudor/PWWP/MBT"/>
    <property type="match status" value="1"/>
</dbReference>
<evidence type="ECO:0000313" key="7">
    <source>
        <dbReference type="Proteomes" id="UP000001645"/>
    </source>
</evidence>
<evidence type="ECO:0000256" key="2">
    <source>
        <dbReference type="SAM" id="MobiDB-lite"/>
    </source>
</evidence>
<evidence type="ECO:0000313" key="6">
    <source>
        <dbReference type="Ensembl" id="ENSMGAP00000020678.1"/>
    </source>
</evidence>
<dbReference type="GeneID" id="104914706"/>
<dbReference type="CDD" id="cd06080">
    <property type="entry name" value="PWWP_MUM1-like"/>
    <property type="match status" value="1"/>
</dbReference>
<dbReference type="InterPro" id="IPR040263">
    <property type="entry name" value="PWP3A_3B_4"/>
</dbReference>
<sequence>MANRGYVLCRWRGRLWPAKVLPKPGLAEDPPITNAQEVLEVEIISLKERVSVKQEDAVPLEEACVEDIVSNLSEKIDPDEAVEELKYRCALKTALDSLKENVPTREAPPSNEGPSTRSSQANGARSLSSSPLTSRQSLSKEKLESESLSRKRKQRNSPNLRTGTKNQNLRCSLIPEKSPGANENGTKRSKRSTGDLCNTSNSDSDNCTATGSPLLSREKKTKPRLLKKSLTSNKVSLKLKEEKRKQERRRARGAESPGSLTNASSKGRGQPHAEGASLSAPCSSGMVVPGRSRMSTRQQPKGMLLRSSSKNASVLQKSTGSENKNVGKLINGRKKARSLKRPKGKQEANAATSPYGKRECRNSPESSAGLSDCGVLSDGVLSQLQEEENEDEPPVVMNKAQEFHLPDFEEEEGLKPSGLSSERTFSEKLSQLSDLVDEEEEEEELPSILSHQEPEAIDKGILVWCKWQRYPYWPAVVKNVKRKHRKANVLFIEGNTSDKNKSFSVSLRNLKHFDCEEKQDLIDQAKKDYRQEIEWCIQLISDYRIRVGCRSFTGSFLEYFADDISYPVRKQYQQSSVQMTFPSVAEEDLEDSALETSPQKPSRKLLPDRTRAARDKANKKIVEFIVKTKGAEEHLLAILKCRKESRWMKDFLSSRQYGTCVETYLEDEEQLELVVNYLKEVAYHEIDAANLHRLLGDGVKFILDVLLPEAIIYAISAVDDIDYKKAEEKYMKGPSVSKREREEFDKEILERKRLQAELMAAGSV</sequence>
<dbReference type="Ensembl" id="ENSMGAT00000030425.1">
    <property type="protein sequence ID" value="ENSMGAP00000020678.1"/>
    <property type="gene ID" value="ENSMGAG00000004088.3"/>
</dbReference>
<evidence type="ECO:0000256" key="1">
    <source>
        <dbReference type="ARBA" id="ARBA00008188"/>
    </source>
</evidence>
<dbReference type="KEGG" id="mgp:104914706"/>
<feature type="compositionally biased region" description="Polar residues" evidence="2">
    <location>
        <begin position="306"/>
        <end position="324"/>
    </location>
</feature>
<dbReference type="InterPro" id="IPR035504">
    <property type="entry name" value="MUM1-like_PWWP"/>
</dbReference>
<feature type="compositionally biased region" description="Polar residues" evidence="2">
    <location>
        <begin position="112"/>
        <end position="125"/>
    </location>
</feature>
<feature type="domain" description="PWWP" evidence="5">
    <location>
        <begin position="6"/>
        <end position="100"/>
    </location>
</feature>
<dbReference type="CTD" id="84939"/>
<reference evidence="6" key="2">
    <citation type="submission" date="2025-08" db="UniProtKB">
        <authorList>
            <consortium name="Ensembl"/>
        </authorList>
    </citation>
    <scope>IDENTIFICATION</scope>
</reference>
<evidence type="ECO:0000259" key="3">
    <source>
        <dbReference type="Pfam" id="PF20884"/>
    </source>
</evidence>
<dbReference type="Proteomes" id="UP000001645">
    <property type="component" value="Chromosome 30"/>
</dbReference>
<dbReference type="PANTHER" id="PTHR31333">
    <property type="entry name" value="PWWP DOMAIN-CONTAINING DNA REPAIR FACTOR 3 FAMILY MEMBER"/>
    <property type="match status" value="1"/>
</dbReference>
<evidence type="ECO:0000259" key="4">
    <source>
        <dbReference type="Pfam" id="PF20886"/>
    </source>
</evidence>
<gene>
    <name evidence="6" type="primary">PWWP3A</name>
</gene>
<dbReference type="InterPro" id="IPR048765">
    <property type="entry name" value="PWP3A_3B_4_N"/>
</dbReference>
<feature type="compositionally biased region" description="Basic residues" evidence="2">
    <location>
        <begin position="331"/>
        <end position="343"/>
    </location>
</feature>
<dbReference type="PANTHER" id="PTHR31333:SF6">
    <property type="entry name" value="MUM1 LIKE 1"/>
    <property type="match status" value="1"/>
</dbReference>
<dbReference type="RefSeq" id="XP_010723311.1">
    <property type="nucleotide sequence ID" value="XM_010725009.2"/>
</dbReference>
<feature type="compositionally biased region" description="Low complexity" evidence="2">
    <location>
        <begin position="126"/>
        <end position="137"/>
    </location>
</feature>
<feature type="compositionally biased region" description="Basic and acidic residues" evidence="2">
    <location>
        <begin position="138"/>
        <end position="149"/>
    </location>
</feature>
<proteinExistence type="inferred from homology"/>
<dbReference type="Bgee" id="ENSMGAG00000004088">
    <property type="expression patterns" value="Expressed in brain and 17 other cell types or tissues"/>
</dbReference>
<feature type="region of interest" description="Disordered" evidence="2">
    <location>
        <begin position="590"/>
        <end position="610"/>
    </location>
</feature>
<dbReference type="FunFam" id="2.30.30.140:FF:000063">
    <property type="entry name" value="PWWP domain-containing DNA repair factor 3A"/>
    <property type="match status" value="1"/>
</dbReference>
<dbReference type="Pfam" id="PF20886">
    <property type="entry name" value="PWP3A-B_C"/>
    <property type="match status" value="1"/>
</dbReference>
<feature type="compositionally biased region" description="Polar residues" evidence="2">
    <location>
        <begin position="258"/>
        <end position="267"/>
    </location>
</feature>
<dbReference type="AlphaFoldDB" id="A0A803XMD2"/>
<protein>
    <submittedName>
        <fullName evidence="6">PWWP domain containing 3A, DNA repair factor</fullName>
    </submittedName>
</protein>
<feature type="compositionally biased region" description="Polar residues" evidence="2">
    <location>
        <begin position="156"/>
        <end position="170"/>
    </location>
</feature>
<feature type="domain" description="PWWP" evidence="4">
    <location>
        <begin position="607"/>
        <end position="748"/>
    </location>
</feature>
<feature type="region of interest" description="Disordered" evidence="2">
    <location>
        <begin position="99"/>
        <end position="374"/>
    </location>
</feature>
<dbReference type="Pfam" id="PF20884">
    <property type="entry name" value="MUM1-like_PWWP"/>
    <property type="match status" value="1"/>
</dbReference>